<reference evidence="1 2" key="1">
    <citation type="journal article" date="2019" name="Nat. Ecol. Evol.">
        <title>Megaphylogeny resolves global patterns of mushroom evolution.</title>
        <authorList>
            <person name="Varga T."/>
            <person name="Krizsan K."/>
            <person name="Foldi C."/>
            <person name="Dima B."/>
            <person name="Sanchez-Garcia M."/>
            <person name="Sanchez-Ramirez S."/>
            <person name="Szollosi G.J."/>
            <person name="Szarkandi J.G."/>
            <person name="Papp V."/>
            <person name="Albert L."/>
            <person name="Andreopoulos W."/>
            <person name="Angelini C."/>
            <person name="Antonin V."/>
            <person name="Barry K.W."/>
            <person name="Bougher N.L."/>
            <person name="Buchanan P."/>
            <person name="Buyck B."/>
            <person name="Bense V."/>
            <person name="Catcheside P."/>
            <person name="Chovatia M."/>
            <person name="Cooper J."/>
            <person name="Damon W."/>
            <person name="Desjardin D."/>
            <person name="Finy P."/>
            <person name="Geml J."/>
            <person name="Haridas S."/>
            <person name="Hughes K."/>
            <person name="Justo A."/>
            <person name="Karasinski D."/>
            <person name="Kautmanova I."/>
            <person name="Kiss B."/>
            <person name="Kocsube S."/>
            <person name="Kotiranta H."/>
            <person name="LaButti K.M."/>
            <person name="Lechner B.E."/>
            <person name="Liimatainen K."/>
            <person name="Lipzen A."/>
            <person name="Lukacs Z."/>
            <person name="Mihaltcheva S."/>
            <person name="Morgado L.N."/>
            <person name="Niskanen T."/>
            <person name="Noordeloos M.E."/>
            <person name="Ohm R.A."/>
            <person name="Ortiz-Santana B."/>
            <person name="Ovrebo C."/>
            <person name="Racz N."/>
            <person name="Riley R."/>
            <person name="Savchenko A."/>
            <person name="Shiryaev A."/>
            <person name="Soop K."/>
            <person name="Spirin V."/>
            <person name="Szebenyi C."/>
            <person name="Tomsovsky M."/>
            <person name="Tulloss R.E."/>
            <person name="Uehling J."/>
            <person name="Grigoriev I.V."/>
            <person name="Vagvolgyi C."/>
            <person name="Papp T."/>
            <person name="Martin F.M."/>
            <person name="Miettinen O."/>
            <person name="Hibbett D.S."/>
            <person name="Nagy L.G."/>
        </authorList>
    </citation>
    <scope>NUCLEOTIDE SEQUENCE [LARGE SCALE GENOMIC DNA]</scope>
    <source>
        <strain evidence="1 2">CBS 121175</strain>
    </source>
</reference>
<dbReference type="EMBL" id="ML210496">
    <property type="protein sequence ID" value="TFK17529.1"/>
    <property type="molecule type" value="Genomic_DNA"/>
</dbReference>
<gene>
    <name evidence="1" type="ORF">FA15DRAFT_550455</name>
</gene>
<evidence type="ECO:0000313" key="2">
    <source>
        <dbReference type="Proteomes" id="UP000307440"/>
    </source>
</evidence>
<name>A0A5C3KBT9_COPMA</name>
<sequence>AQLWKSAKSIREQNRWFEATGWRWSPLLELPYWDPIRYTVVDAMHTLDLNVVHHHIREL</sequence>
<keyword evidence="2" id="KW-1185">Reference proteome</keyword>
<dbReference type="AlphaFoldDB" id="A0A5C3KBT9"/>
<dbReference type="Proteomes" id="UP000307440">
    <property type="component" value="Unassembled WGS sequence"/>
</dbReference>
<evidence type="ECO:0000313" key="1">
    <source>
        <dbReference type="EMBL" id="TFK17529.1"/>
    </source>
</evidence>
<protein>
    <submittedName>
        <fullName evidence="1">Uncharacterized protein</fullName>
    </submittedName>
</protein>
<dbReference type="STRING" id="230819.A0A5C3KBT9"/>
<feature type="non-terminal residue" evidence="1">
    <location>
        <position position="1"/>
    </location>
</feature>
<dbReference type="OrthoDB" id="2998386at2759"/>
<accession>A0A5C3KBT9</accession>
<proteinExistence type="predicted"/>
<organism evidence="1 2">
    <name type="scientific">Coprinopsis marcescibilis</name>
    <name type="common">Agaric fungus</name>
    <name type="synonym">Psathyrella marcescibilis</name>
    <dbReference type="NCBI Taxonomy" id="230819"/>
    <lineage>
        <taxon>Eukaryota</taxon>
        <taxon>Fungi</taxon>
        <taxon>Dikarya</taxon>
        <taxon>Basidiomycota</taxon>
        <taxon>Agaricomycotina</taxon>
        <taxon>Agaricomycetes</taxon>
        <taxon>Agaricomycetidae</taxon>
        <taxon>Agaricales</taxon>
        <taxon>Agaricineae</taxon>
        <taxon>Psathyrellaceae</taxon>
        <taxon>Coprinopsis</taxon>
    </lineage>
</organism>
<feature type="non-terminal residue" evidence="1">
    <location>
        <position position="59"/>
    </location>
</feature>